<name>A0A1M5HN54_9GAMM</name>
<dbReference type="GO" id="GO:0016491">
    <property type="term" value="F:oxidoreductase activity"/>
    <property type="evidence" value="ECO:0007669"/>
    <property type="project" value="InterPro"/>
</dbReference>
<dbReference type="PANTHER" id="PTHR43364">
    <property type="entry name" value="NADH-SPECIFIC METHYLGLYOXAL REDUCTASE-RELATED"/>
    <property type="match status" value="1"/>
</dbReference>
<dbReference type="Gene3D" id="3.20.20.100">
    <property type="entry name" value="NADP-dependent oxidoreductase domain"/>
    <property type="match status" value="1"/>
</dbReference>
<reference evidence="3" key="1">
    <citation type="submission" date="2016-11" db="EMBL/GenBank/DDBJ databases">
        <authorList>
            <person name="Varghese N."/>
            <person name="Submissions S."/>
        </authorList>
    </citation>
    <scope>NUCLEOTIDE SEQUENCE [LARGE SCALE GENOMIC DNA]</scope>
    <source>
        <strain evidence="3">CGMCC 1.7063</strain>
    </source>
</reference>
<dbReference type="EMBL" id="FQVA01000008">
    <property type="protein sequence ID" value="SHG17357.1"/>
    <property type="molecule type" value="Genomic_DNA"/>
</dbReference>
<evidence type="ECO:0000313" key="3">
    <source>
        <dbReference type="Proteomes" id="UP000184170"/>
    </source>
</evidence>
<dbReference type="InterPro" id="IPR050523">
    <property type="entry name" value="AKR_Detox_Biosynth"/>
</dbReference>
<dbReference type="CDD" id="cd19092">
    <property type="entry name" value="AKR_BsYcsN_EcYdhF-like"/>
    <property type="match status" value="1"/>
</dbReference>
<evidence type="ECO:0000259" key="1">
    <source>
        <dbReference type="Pfam" id="PF00248"/>
    </source>
</evidence>
<sequence length="300" mass="33240">MQRILSPLDQSFSLSRVAMGLWRLADWGYSNRQVLGLLEELLELGVTSFDLADIYGDYRCEQLFGDALKLKPELRNKMEIVSKCGIKLVGSNNQFALNHYDSSAAHVIASVESSLRKMGIAELDLLLIHRPDPLMCADELAGALDRLVSDGKVRAIGVSNFLPHQIELLRSRLHTALVVNQIEVSLLHSSPMFDGQLDFCQREEVIPMAWSPFAGGALFEGDGEAALRVQACMEELAQELGMEPQQLALAWLLKHPAGMVPVLGSGKMARLRSGVQAVEKELPREAWFRLLHAARGRDVD</sequence>
<dbReference type="GO" id="GO:0005829">
    <property type="term" value="C:cytosol"/>
    <property type="evidence" value="ECO:0007669"/>
    <property type="project" value="TreeGrafter"/>
</dbReference>
<dbReference type="InterPro" id="IPR023210">
    <property type="entry name" value="NADP_OxRdtase_dom"/>
</dbReference>
<dbReference type="PANTHER" id="PTHR43364:SF1">
    <property type="entry name" value="OXIDOREDUCTASE YDHF"/>
    <property type="match status" value="1"/>
</dbReference>
<keyword evidence="3" id="KW-1185">Reference proteome</keyword>
<evidence type="ECO:0000313" key="2">
    <source>
        <dbReference type="EMBL" id="SHG17357.1"/>
    </source>
</evidence>
<dbReference type="SUPFAM" id="SSF51430">
    <property type="entry name" value="NAD(P)-linked oxidoreductase"/>
    <property type="match status" value="1"/>
</dbReference>
<protein>
    <submittedName>
        <fullName evidence="2">Predicted oxidoreductase</fullName>
    </submittedName>
</protein>
<dbReference type="Proteomes" id="UP000184170">
    <property type="component" value="Unassembled WGS sequence"/>
</dbReference>
<dbReference type="OrthoDB" id="9768793at2"/>
<dbReference type="InterPro" id="IPR036812">
    <property type="entry name" value="NAD(P)_OxRdtase_dom_sf"/>
</dbReference>
<dbReference type="InterPro" id="IPR018170">
    <property type="entry name" value="Aldo/ket_reductase_CS"/>
</dbReference>
<dbReference type="PRINTS" id="PR00069">
    <property type="entry name" value="ALDKETRDTASE"/>
</dbReference>
<proteinExistence type="predicted"/>
<dbReference type="AlphaFoldDB" id="A0A1M5HN54"/>
<feature type="domain" description="NADP-dependent oxidoreductase" evidence="1">
    <location>
        <begin position="17"/>
        <end position="287"/>
    </location>
</feature>
<accession>A0A1M5HN54</accession>
<gene>
    <name evidence="2" type="ORF">SAMN04487965_3429</name>
</gene>
<dbReference type="STRING" id="494016.SAMN04487965_3429"/>
<dbReference type="PROSITE" id="PS00062">
    <property type="entry name" value="ALDOKETO_REDUCTASE_2"/>
    <property type="match status" value="1"/>
</dbReference>
<organism evidence="2 3">
    <name type="scientific">Microbulbifer donghaiensis</name>
    <dbReference type="NCBI Taxonomy" id="494016"/>
    <lineage>
        <taxon>Bacteria</taxon>
        <taxon>Pseudomonadati</taxon>
        <taxon>Pseudomonadota</taxon>
        <taxon>Gammaproteobacteria</taxon>
        <taxon>Cellvibrionales</taxon>
        <taxon>Microbulbiferaceae</taxon>
        <taxon>Microbulbifer</taxon>
    </lineage>
</organism>
<dbReference type="RefSeq" id="WP_073277465.1">
    <property type="nucleotide sequence ID" value="NZ_FQVA01000008.1"/>
</dbReference>
<dbReference type="InterPro" id="IPR020471">
    <property type="entry name" value="AKR"/>
</dbReference>
<dbReference type="Pfam" id="PF00248">
    <property type="entry name" value="Aldo_ket_red"/>
    <property type="match status" value="1"/>
</dbReference>